<comment type="catalytic activity">
    <reaction evidence="8 10">
        <text>dITP + H2O = dIMP + diphosphate + H(+)</text>
        <dbReference type="Rhea" id="RHEA:28342"/>
        <dbReference type="ChEBI" id="CHEBI:15377"/>
        <dbReference type="ChEBI" id="CHEBI:15378"/>
        <dbReference type="ChEBI" id="CHEBI:33019"/>
        <dbReference type="ChEBI" id="CHEBI:61194"/>
        <dbReference type="ChEBI" id="CHEBI:61382"/>
        <dbReference type="EC" id="3.6.1.66"/>
    </reaction>
</comment>
<evidence type="ECO:0000256" key="7">
    <source>
        <dbReference type="ARBA" id="ARBA00023080"/>
    </source>
</evidence>
<keyword evidence="4 10" id="KW-0547">Nucleotide-binding</keyword>
<feature type="binding site" evidence="10">
    <location>
        <position position="71"/>
    </location>
    <ligand>
        <name>substrate</name>
    </ligand>
</feature>
<keyword evidence="5 10" id="KW-0378">Hydrolase</keyword>
<comment type="catalytic activity">
    <reaction evidence="9 10">
        <text>XTP + H2O = XMP + diphosphate + H(+)</text>
        <dbReference type="Rhea" id="RHEA:28610"/>
        <dbReference type="ChEBI" id="CHEBI:15377"/>
        <dbReference type="ChEBI" id="CHEBI:15378"/>
        <dbReference type="ChEBI" id="CHEBI:33019"/>
        <dbReference type="ChEBI" id="CHEBI:57464"/>
        <dbReference type="ChEBI" id="CHEBI:61314"/>
        <dbReference type="EC" id="3.6.1.66"/>
    </reaction>
</comment>
<dbReference type="NCBIfam" id="TIGR00042">
    <property type="entry name" value="RdgB/HAM1 family non-canonical purine NTP pyrophosphatase"/>
    <property type="match status" value="1"/>
</dbReference>
<evidence type="ECO:0000256" key="8">
    <source>
        <dbReference type="ARBA" id="ARBA00051875"/>
    </source>
</evidence>
<comment type="catalytic activity">
    <reaction evidence="10">
        <text>ITP + H2O = IMP + diphosphate + H(+)</text>
        <dbReference type="Rhea" id="RHEA:29399"/>
        <dbReference type="ChEBI" id="CHEBI:15377"/>
        <dbReference type="ChEBI" id="CHEBI:15378"/>
        <dbReference type="ChEBI" id="CHEBI:33019"/>
        <dbReference type="ChEBI" id="CHEBI:58053"/>
        <dbReference type="ChEBI" id="CHEBI:61402"/>
        <dbReference type="EC" id="3.6.1.66"/>
    </reaction>
</comment>
<dbReference type="HAMAP" id="MF_01405">
    <property type="entry name" value="Non_canon_purine_NTPase"/>
    <property type="match status" value="1"/>
</dbReference>
<keyword evidence="6 10" id="KW-0460">Magnesium</keyword>
<dbReference type="GO" id="GO:0035870">
    <property type="term" value="F:dITP diphosphatase activity"/>
    <property type="evidence" value="ECO:0007669"/>
    <property type="project" value="UniProtKB-UniRule"/>
</dbReference>
<comment type="function">
    <text evidence="10">Pyrophosphatase that catalyzes the hydrolysis of nucleoside triphosphates to their monophosphate derivatives, with a high preference for the non-canonical purine nucleotides XTP (xanthosine triphosphate), dITP (deoxyinosine triphosphate) and ITP. Seems to function as a house-cleaning enzyme that removes non-canonical purine nucleotides from the nucleotide pool, thus preventing their incorporation into DNA/RNA and avoiding chromosomal lesions.</text>
</comment>
<keyword evidence="3 10" id="KW-0479">Metal-binding</keyword>
<dbReference type="PANTHER" id="PTHR11067">
    <property type="entry name" value="INOSINE TRIPHOSPHATE PYROPHOSPHATASE/HAM1 PROTEIN"/>
    <property type="match status" value="1"/>
</dbReference>
<name>A0A4R7ZI79_9FIRM</name>
<dbReference type="Proteomes" id="UP000294743">
    <property type="component" value="Unassembled WGS sequence"/>
</dbReference>
<evidence type="ECO:0000313" key="12">
    <source>
        <dbReference type="EMBL" id="TDW16955.1"/>
    </source>
</evidence>
<dbReference type="GO" id="GO:0036220">
    <property type="term" value="F:ITP diphosphatase activity"/>
    <property type="evidence" value="ECO:0007669"/>
    <property type="project" value="UniProtKB-UniRule"/>
</dbReference>
<comment type="caution">
    <text evidence="12">The sequence shown here is derived from an EMBL/GenBank/DDBJ whole genome shotgun (WGS) entry which is preliminary data.</text>
</comment>
<organism evidence="12 13">
    <name type="scientific">Breznakia blatticola</name>
    <dbReference type="NCBI Taxonomy" id="1754012"/>
    <lineage>
        <taxon>Bacteria</taxon>
        <taxon>Bacillati</taxon>
        <taxon>Bacillota</taxon>
        <taxon>Erysipelotrichia</taxon>
        <taxon>Erysipelotrichales</taxon>
        <taxon>Erysipelotrichaceae</taxon>
        <taxon>Breznakia</taxon>
    </lineage>
</organism>
<evidence type="ECO:0000256" key="1">
    <source>
        <dbReference type="ARBA" id="ARBA00008023"/>
    </source>
</evidence>
<dbReference type="Pfam" id="PF01725">
    <property type="entry name" value="Ham1p_like"/>
    <property type="match status" value="1"/>
</dbReference>
<proteinExistence type="inferred from homology"/>
<comment type="cofactor">
    <cofactor evidence="10">
        <name>Mg(2+)</name>
        <dbReference type="ChEBI" id="CHEBI:18420"/>
    </cofactor>
    <text evidence="10">Binds 1 Mg(2+) ion per subunit.</text>
</comment>
<feature type="binding site" evidence="10">
    <location>
        <begin position="8"/>
        <end position="13"/>
    </location>
    <ligand>
        <name>substrate</name>
    </ligand>
</feature>
<feature type="binding site" evidence="10">
    <location>
        <position position="70"/>
    </location>
    <ligand>
        <name>Mg(2+)</name>
        <dbReference type="ChEBI" id="CHEBI:18420"/>
    </ligand>
</feature>
<feature type="active site" description="Proton acceptor" evidence="10">
    <location>
        <position position="70"/>
    </location>
</feature>
<comment type="caution">
    <text evidence="10">Lacks conserved residue(s) required for the propagation of feature annotation.</text>
</comment>
<evidence type="ECO:0000256" key="6">
    <source>
        <dbReference type="ARBA" id="ARBA00022842"/>
    </source>
</evidence>
<protein>
    <recommendedName>
        <fullName evidence="10">dITP/XTP pyrophosphatase</fullName>
        <ecNumber evidence="10">3.6.1.66</ecNumber>
    </recommendedName>
    <alternativeName>
        <fullName evidence="10">Non-canonical purine NTP pyrophosphatase</fullName>
    </alternativeName>
    <alternativeName>
        <fullName evidence="10">Non-standard purine NTP pyrophosphatase</fullName>
    </alternativeName>
    <alternativeName>
        <fullName evidence="10">Nucleoside-triphosphate diphosphatase</fullName>
    </alternativeName>
    <alternativeName>
        <fullName evidence="10">Nucleoside-triphosphate pyrophosphatase</fullName>
        <shortName evidence="10">NTPase</shortName>
    </alternativeName>
</protein>
<evidence type="ECO:0000256" key="5">
    <source>
        <dbReference type="ARBA" id="ARBA00022801"/>
    </source>
</evidence>
<accession>A0A4R7ZI79</accession>
<evidence type="ECO:0000256" key="3">
    <source>
        <dbReference type="ARBA" id="ARBA00022723"/>
    </source>
</evidence>
<dbReference type="GO" id="GO:0036222">
    <property type="term" value="F:XTP diphosphatase activity"/>
    <property type="evidence" value="ECO:0007669"/>
    <property type="project" value="UniProtKB-UniRule"/>
</dbReference>
<dbReference type="SUPFAM" id="SSF52972">
    <property type="entry name" value="ITPase-like"/>
    <property type="match status" value="1"/>
</dbReference>
<dbReference type="EC" id="3.6.1.66" evidence="10"/>
<comment type="subunit">
    <text evidence="2 10">Homodimer.</text>
</comment>
<dbReference type="GO" id="GO:0009117">
    <property type="term" value="P:nucleotide metabolic process"/>
    <property type="evidence" value="ECO:0007669"/>
    <property type="project" value="UniProtKB-KW"/>
</dbReference>
<evidence type="ECO:0000256" key="4">
    <source>
        <dbReference type="ARBA" id="ARBA00022741"/>
    </source>
</evidence>
<dbReference type="AlphaFoldDB" id="A0A4R7ZI79"/>
<dbReference type="PANTHER" id="PTHR11067:SF9">
    <property type="entry name" value="INOSINE TRIPHOSPHATE PYROPHOSPHATASE"/>
    <property type="match status" value="1"/>
</dbReference>
<keyword evidence="13" id="KW-1185">Reference proteome</keyword>
<dbReference type="GO" id="GO:0017111">
    <property type="term" value="F:ribonucleoside triphosphate phosphatase activity"/>
    <property type="evidence" value="ECO:0007669"/>
    <property type="project" value="InterPro"/>
</dbReference>
<evidence type="ECO:0000256" key="10">
    <source>
        <dbReference type="HAMAP-Rule" id="MF_01405"/>
    </source>
</evidence>
<dbReference type="EMBL" id="SODD01000018">
    <property type="protein sequence ID" value="TDW16955.1"/>
    <property type="molecule type" value="Genomic_DNA"/>
</dbReference>
<dbReference type="InterPro" id="IPR020922">
    <property type="entry name" value="dITP/XTP_pyrophosphatase"/>
</dbReference>
<dbReference type="CDD" id="cd00515">
    <property type="entry name" value="HAM1"/>
    <property type="match status" value="1"/>
</dbReference>
<dbReference type="GO" id="GO:0005829">
    <property type="term" value="C:cytosol"/>
    <property type="evidence" value="ECO:0007669"/>
    <property type="project" value="TreeGrafter"/>
</dbReference>
<evidence type="ECO:0000256" key="11">
    <source>
        <dbReference type="RuleBase" id="RU003781"/>
    </source>
</evidence>
<sequence>MKELFIATSNLNKVKEFKEMLEPLGYDVKSLRDLDQEIEIIEDGDTFEANAYKKAKSVYDVLHVDVISDDSGLCVNAMNGAPGVYSARYLGEDTSYDLKNQTIIDEVAKSDDRGAQFVCVISHVKADGTHKEYRGEVHGEIYTESKGTNGFGYDPIFYYPPFQTTLANVDSERKNTVSHRGIALAKLLEDLK</sequence>
<keyword evidence="7 10" id="KW-0546">Nucleotide metabolism</keyword>
<comment type="similarity">
    <text evidence="1 10 11">Belongs to the HAM1 NTPase family.</text>
</comment>
<dbReference type="Gene3D" id="3.90.950.10">
    <property type="match status" value="1"/>
</dbReference>
<feature type="binding site" evidence="10">
    <location>
        <position position="174"/>
    </location>
    <ligand>
        <name>substrate</name>
    </ligand>
</feature>
<feature type="binding site" evidence="10">
    <location>
        <begin position="179"/>
        <end position="180"/>
    </location>
    <ligand>
        <name>substrate</name>
    </ligand>
</feature>
<evidence type="ECO:0000313" key="13">
    <source>
        <dbReference type="Proteomes" id="UP000294743"/>
    </source>
</evidence>
<dbReference type="GO" id="GO:0046872">
    <property type="term" value="F:metal ion binding"/>
    <property type="evidence" value="ECO:0007669"/>
    <property type="project" value="UniProtKB-KW"/>
</dbReference>
<dbReference type="GO" id="GO:0000166">
    <property type="term" value="F:nucleotide binding"/>
    <property type="evidence" value="ECO:0007669"/>
    <property type="project" value="UniProtKB-KW"/>
</dbReference>
<dbReference type="GO" id="GO:0009146">
    <property type="term" value="P:purine nucleoside triphosphate catabolic process"/>
    <property type="evidence" value="ECO:0007669"/>
    <property type="project" value="UniProtKB-UniRule"/>
</dbReference>
<dbReference type="RefSeq" id="WP_134169575.1">
    <property type="nucleotide sequence ID" value="NZ_SODD01000018.1"/>
</dbReference>
<evidence type="ECO:0000256" key="2">
    <source>
        <dbReference type="ARBA" id="ARBA00011738"/>
    </source>
</evidence>
<dbReference type="InterPro" id="IPR002637">
    <property type="entry name" value="RdgB/HAM1"/>
</dbReference>
<feature type="binding site" evidence="10">
    <location>
        <begin position="151"/>
        <end position="154"/>
    </location>
    <ligand>
        <name>substrate</name>
    </ligand>
</feature>
<dbReference type="OrthoDB" id="9807456at2"/>
<reference evidence="12 13" key="1">
    <citation type="submission" date="2019-03" db="EMBL/GenBank/DDBJ databases">
        <title>Genomic Encyclopedia of Type Strains, Phase IV (KMG-IV): sequencing the most valuable type-strain genomes for metagenomic binning, comparative biology and taxonomic classification.</title>
        <authorList>
            <person name="Goeker M."/>
        </authorList>
    </citation>
    <scope>NUCLEOTIDE SEQUENCE [LARGE SCALE GENOMIC DNA]</scope>
    <source>
        <strain evidence="12 13">DSM 28867</strain>
    </source>
</reference>
<gene>
    <name evidence="12" type="ORF">EDD63_11823</name>
</gene>
<dbReference type="FunFam" id="3.90.950.10:FF:000001">
    <property type="entry name" value="dITP/XTP pyrophosphatase"/>
    <property type="match status" value="1"/>
</dbReference>
<evidence type="ECO:0000256" key="9">
    <source>
        <dbReference type="ARBA" id="ARBA00052017"/>
    </source>
</evidence>
<dbReference type="InterPro" id="IPR029001">
    <property type="entry name" value="ITPase-like_fam"/>
</dbReference>